<dbReference type="SMART" id="SM00249">
    <property type="entry name" value="PHD"/>
    <property type="match status" value="4"/>
</dbReference>
<dbReference type="InterPro" id="IPR050701">
    <property type="entry name" value="Histone_Mod_Regulator"/>
</dbReference>
<keyword evidence="4" id="KW-0175">Coiled coil</keyword>
<evidence type="ECO:0000313" key="7">
    <source>
        <dbReference type="EMBL" id="QOY41853.1"/>
    </source>
</evidence>
<evidence type="ECO:0000256" key="1">
    <source>
        <dbReference type="ARBA" id="ARBA00022723"/>
    </source>
</evidence>
<feature type="domain" description="Zinc finger PHD-type" evidence="6">
    <location>
        <begin position="1278"/>
        <end position="1378"/>
    </location>
</feature>
<feature type="compositionally biased region" description="Basic residues" evidence="5">
    <location>
        <begin position="122"/>
        <end position="143"/>
    </location>
</feature>
<feature type="compositionally biased region" description="Basic and acidic residues" evidence="5">
    <location>
        <begin position="144"/>
        <end position="157"/>
    </location>
</feature>
<proteinExistence type="predicted"/>
<dbReference type="EMBL" id="CP044418">
    <property type="protein sequence ID" value="QOY41853.1"/>
    <property type="molecule type" value="Genomic_DNA"/>
</dbReference>
<dbReference type="GO" id="GO:0006357">
    <property type="term" value="P:regulation of transcription by RNA polymerase II"/>
    <property type="evidence" value="ECO:0007669"/>
    <property type="project" value="TreeGrafter"/>
</dbReference>
<accession>A0A7S7LHN5</accession>
<feature type="coiled-coil region" evidence="4">
    <location>
        <begin position="645"/>
        <end position="679"/>
    </location>
</feature>
<keyword evidence="3" id="KW-0862">Zinc</keyword>
<evidence type="ECO:0000256" key="5">
    <source>
        <dbReference type="SAM" id="MobiDB-lite"/>
    </source>
</evidence>
<evidence type="ECO:0000256" key="2">
    <source>
        <dbReference type="ARBA" id="ARBA00022771"/>
    </source>
</evidence>
<organism evidence="7 8">
    <name type="scientific">Cryptosporidium parvum</name>
    <dbReference type="NCBI Taxonomy" id="5807"/>
    <lineage>
        <taxon>Eukaryota</taxon>
        <taxon>Sar</taxon>
        <taxon>Alveolata</taxon>
        <taxon>Apicomplexa</taxon>
        <taxon>Conoidasida</taxon>
        <taxon>Coccidia</taxon>
        <taxon>Eucoccidiorida</taxon>
        <taxon>Eimeriorina</taxon>
        <taxon>Cryptosporidiidae</taxon>
        <taxon>Cryptosporidium</taxon>
    </lineage>
</organism>
<dbReference type="VEuPathDB" id="CryptoDB:CPATCC_0026050"/>
<dbReference type="Proteomes" id="UP000593906">
    <property type="component" value="Chromosome 5"/>
</dbReference>
<dbReference type="OMA" id="RSENIPC"/>
<evidence type="ECO:0000256" key="4">
    <source>
        <dbReference type="SAM" id="Coils"/>
    </source>
</evidence>
<dbReference type="PANTHER" id="PTHR13793">
    <property type="entry name" value="PHD FINGER PROTEINS"/>
    <property type="match status" value="1"/>
</dbReference>
<dbReference type="SUPFAM" id="SSF57903">
    <property type="entry name" value="FYVE/PHD zinc finger"/>
    <property type="match status" value="2"/>
</dbReference>
<gene>
    <name evidence="7" type="ORF">CPATCC_002457</name>
</gene>
<dbReference type="GO" id="GO:0008270">
    <property type="term" value="F:zinc ion binding"/>
    <property type="evidence" value="ECO:0007669"/>
    <property type="project" value="UniProtKB-KW"/>
</dbReference>
<sequence length="2084" mass="234625">MKTRDQKPSRNSKSGIQALNLEKEAAGLEINHKENDSEERRVTRSMRKSGEKVVFLDSDANQDTGNKYVTADTGVKQSHIQTDGNSTHIQEHETATTVAVTTINDSKNSLNNSAQVTSNSSVKRKNKKVLRKSKRGRHKNKSKYKIESTSLDKDGDKIGSQARNLDNRIGKDTYSVSELDMDITSVTLINENSTNTPTSTGGSSRMAKIGWSRFDSFFRKIPMGAKKDIILKTIPSNPVQRKPIIQELTTLEQTLFTDPPWGKIGRASPYVNKASLSLPPIYMKSCSLDAIVDLVSKSILKSRGGNLSKMPLEIQKPYFLLFKLPRTLSLVALEPKSPLELGISEDDYLETDSVTHDHHIFPKNAFPEINSANTNLHIQQSQEPHTFSHISKTDIQNQKLQVPDILDHFNVKWDILQTLDLSYYQFKYIERYLHDVFFNYDQSHKKVFFTPAKINNKQDLYTVNIFEKIKSNLNELNSLVNLNVSNQIKSQNTVQEEIDNNMFLIQQPTNNGQIDLENLIDEFNIMNNPCETNLSETTNTNINTNNINNSLTPVIGTIIGSSPSLQNQNTLETPLYREDVWGTYRSYDPIYWWVDFVLPSVNPYISTYSDQKVYLHKNGLSYIDAPSCVELGGLYWLDPYKPIKLTREVKDKDRFNINAQSLEEEKKNMEDTDSVHQEDLKQESDTLFIHPYMMNDFVDHKDFNFVEANLERFLPIYNEIIDSIANLRLKIQNRIIYENENNVRITDIPFIWMNVVQRYQIVNSWNKLKFFLVNGYKDLYPAFLRQADASKKMESDQDQNKDLEIKPKDEKKTKLSKFDALLESKEKNMHLTNVCSICFNWETDTLKPFVECVRCGVVSHVACYGVNIPLNELLDFYGWLCDRCEFEKKFLGTQYLIAFNPGSISCVLCSHSGGAMKRTNKDGIWVHLVCAIWHLPLVTCEDWKNLSNWNVDRVKRSWTNKRIGKENNSSHALSLGKNGTSSSSIDISGTGIGTGMGTGTGIGAGIGTGAGAGTGASGVPDFGQRSTSSVFSNHTDSGKLLKLESINSDSGTIEDEGRNLTPIQNQNQNLSLPQEESFENSSTGPQPILDMDHETLNNSSPRCVFCRNDNTFGLVKCDHENCIQLFHPICAWLNGVQIEVDCDPCYSRGETLVGYIQGWRNVQDEALQLVNIRCFCLSHIRNNGNITRNLDEEVNLRKKRYINRDMFPDLFSSKYNQKSSRSSQIGVIQRSRTRSISRSKSWDVTSPNMTKKSSCEIFKQNQVYYCNALNPDKYDRDICSVCLKYDSTDFPSKRKVPLDTNNGIVRISSSGEECHDSNFSIILPERTISDNEGEEEEEILASNILVSCKCCGLTVHWSCYGLGEKMESINDFVCQACIKGVRPENTSCILCPRRGGALIEAQGIPQNHIGRPGERTQFVHIICSLYTPGIYRLACGQVYGAANYLGMTSLVKLQKDGTISKNKGTFVRRFGGIEGSVQQFPFRDIRNEEQFILEQFSDQDTLEIPSVYCCICKSSYGVNLACNHPGCTRTAHPLCLKLYGCYMETIAEIDEPIQMNDMLLDSSISGSQGLYRNQSNGGTSNVLYVSPNCQPPNLDNSTIRGSEIRENYFSQKVFCPEHGKQMGKLNPGGKLLHSTLSSLKIVSKILGDLGHSERLKRQLFTTQLDIMNKENPIFSPLMIRNINALRIYWDYYSRGILQESVKIRNGTINKFKDNPKNGILIKPLISQGESFISGNYKSPKKVQQQSNSVLQYNQTTPCSSSGASIKATNLKRTRSSGEATEVPSLEDAIKEARKQREIYKKELVASGIVVKKRPPPNRSPAIPFSRLTDAELKESALNCLRAIGSSSRLAMSLMTTGYNNNSESNNGQMNITENGSQFQSNGDPSQASTLTTGVPTIRSFCIKQHRHDCFRRRLAEFIIYPPPVMDHRRKALRSLTRQLKQYGVTAEELMASDTPLPLIKSKPPSQHHFNQGVIEPVPSHSNINSSVENFGVPVNTTTTTTTTTITKMNTNNMSSITFNSSIDHNSSDLAAQTLVATPSSTISYNNNNMNNAFIPANANATEQVHDQEKLSHTVNPQSEHNLYF</sequence>
<dbReference type="Pfam" id="PF13832">
    <property type="entry name" value="zf-HC5HC2H_2"/>
    <property type="match status" value="2"/>
</dbReference>
<evidence type="ECO:0000259" key="6">
    <source>
        <dbReference type="SMART" id="SM00249"/>
    </source>
</evidence>
<feature type="domain" description="Zinc finger PHD-type" evidence="6">
    <location>
        <begin position="1508"/>
        <end position="1590"/>
    </location>
</feature>
<feature type="compositionally biased region" description="Basic and acidic residues" evidence="5">
    <location>
        <begin position="21"/>
        <end position="42"/>
    </location>
</feature>
<feature type="domain" description="Zinc finger PHD-type" evidence="6">
    <location>
        <begin position="834"/>
        <end position="885"/>
    </location>
</feature>
<feature type="compositionally biased region" description="Polar residues" evidence="5">
    <location>
        <begin position="106"/>
        <end position="117"/>
    </location>
</feature>
<protein>
    <recommendedName>
        <fullName evidence="6">Zinc finger PHD-type domain-containing protein</fullName>
    </recommendedName>
</protein>
<dbReference type="Gene3D" id="3.30.40.10">
    <property type="entry name" value="Zinc/RING finger domain, C3HC4 (zinc finger)"/>
    <property type="match status" value="2"/>
</dbReference>
<feature type="domain" description="Zinc finger PHD-type" evidence="6">
    <location>
        <begin position="1102"/>
        <end position="1146"/>
    </location>
</feature>
<feature type="region of interest" description="Disordered" evidence="5">
    <location>
        <begin position="106"/>
        <end position="159"/>
    </location>
</feature>
<keyword evidence="2" id="KW-0863">Zinc-finger</keyword>
<dbReference type="InterPro" id="IPR011011">
    <property type="entry name" value="Znf_FYVE_PHD"/>
</dbReference>
<reference evidence="7 8" key="1">
    <citation type="submission" date="2019-09" db="EMBL/GenBank/DDBJ databases">
        <title>Consistent, comparative and evidence-based genome assembly and annotation for Cryptosporidium parvum, C. hominis and C. tyzzeri.</title>
        <authorList>
            <person name="Baptista R.P."/>
            <person name="Li Y."/>
            <person name="Sateriale A."/>
            <person name="Ansell B."/>
            <person name="Jex A."/>
            <person name="Sanders M."/>
            <person name="Brooks K."/>
            <person name="Tracey A."/>
            <person name="Berriman M."/>
            <person name="Striepen B."/>
            <person name="Cotton J.A."/>
            <person name="Kissinger J.C."/>
        </authorList>
    </citation>
    <scope>NUCLEOTIDE SEQUENCE [LARGE SCALE GENOMIC DNA]</scope>
    <source>
        <strain evidence="7 8">IOWA-ATCC</strain>
    </source>
</reference>
<dbReference type="InterPro" id="IPR001965">
    <property type="entry name" value="Znf_PHD"/>
</dbReference>
<evidence type="ECO:0000313" key="8">
    <source>
        <dbReference type="Proteomes" id="UP000593906"/>
    </source>
</evidence>
<keyword evidence="1" id="KW-0479">Metal-binding</keyword>
<dbReference type="PANTHER" id="PTHR13793:SF107">
    <property type="entry name" value="BROMODOMAIN-CONTAINING PROTEIN HOMOLOG"/>
    <property type="match status" value="1"/>
</dbReference>
<name>A0A7S7LHN5_CRYPV</name>
<dbReference type="InterPro" id="IPR013083">
    <property type="entry name" value="Znf_RING/FYVE/PHD"/>
</dbReference>
<evidence type="ECO:0000256" key="3">
    <source>
        <dbReference type="ARBA" id="ARBA00022833"/>
    </source>
</evidence>
<feature type="region of interest" description="Disordered" evidence="5">
    <location>
        <begin position="1"/>
        <end position="48"/>
    </location>
</feature>